<accession>A0A1E3A0T0</accession>
<organism evidence="1 2">
    <name type="scientific">Eisenbergiella tayi</name>
    <dbReference type="NCBI Taxonomy" id="1432052"/>
    <lineage>
        <taxon>Bacteria</taxon>
        <taxon>Bacillati</taxon>
        <taxon>Bacillota</taxon>
        <taxon>Clostridia</taxon>
        <taxon>Lachnospirales</taxon>
        <taxon>Lachnospiraceae</taxon>
        <taxon>Eisenbergiella</taxon>
    </lineage>
</organism>
<sequence length="155" mass="17906">MSILMYKQRHRHPNYRKTPKCNYAHIGYIATRPGAVKNEGMRHGLFGKLAPGEVCEFETWQEAARLVRELSYRRVNMYRSIISFTPETAAELGLAGHGAWQEYIDRHILTLAKRNGIRVQDLQWVAAHHNERGHPLHSRAGGRLLRQQMRACHAL</sequence>
<proteinExistence type="predicted"/>
<dbReference type="EMBL" id="MCGH01000004">
    <property type="protein sequence ID" value="ODM02365.1"/>
    <property type="molecule type" value="Genomic_DNA"/>
</dbReference>
<reference evidence="1 2" key="1">
    <citation type="submission" date="2016-07" db="EMBL/GenBank/DDBJ databases">
        <title>Characterization of isolates of Eisenbergiella tayi derived from blood cultures, using whole genome sequencing.</title>
        <authorList>
            <person name="Burdz T."/>
            <person name="Wiebe D."/>
            <person name="Huynh C."/>
            <person name="Bernard K."/>
        </authorList>
    </citation>
    <scope>NUCLEOTIDE SEQUENCE [LARGE SCALE GENOMIC DNA]</scope>
    <source>
        <strain evidence="1 2">NML 110608</strain>
    </source>
</reference>
<dbReference type="Proteomes" id="UP000094067">
    <property type="component" value="Unassembled WGS sequence"/>
</dbReference>
<evidence type="ECO:0000313" key="1">
    <source>
        <dbReference type="EMBL" id="ODM02365.1"/>
    </source>
</evidence>
<name>A0A1E3A0T0_9FIRM</name>
<dbReference type="RefSeq" id="WP_242878319.1">
    <property type="nucleotide sequence ID" value="NZ_JAQCZP010000005.1"/>
</dbReference>
<dbReference type="AlphaFoldDB" id="A0A1E3A0T0"/>
<evidence type="ECO:0000313" key="2">
    <source>
        <dbReference type="Proteomes" id="UP000094067"/>
    </source>
</evidence>
<protein>
    <submittedName>
        <fullName evidence="1">Uncharacterized protein</fullName>
    </submittedName>
</protein>
<gene>
    <name evidence="1" type="ORF">BEI61_05527</name>
</gene>
<comment type="caution">
    <text evidence="1">The sequence shown here is derived from an EMBL/GenBank/DDBJ whole genome shotgun (WGS) entry which is preliminary data.</text>
</comment>